<keyword evidence="1" id="KW-0808">Transferase</keyword>
<name>A0ABX9WI71_9ACTN</name>
<evidence type="ECO:0000259" key="3">
    <source>
        <dbReference type="PROSITE" id="PS51186"/>
    </source>
</evidence>
<feature type="domain" description="N-acetyltransferase" evidence="3">
    <location>
        <begin position="7"/>
        <end position="169"/>
    </location>
</feature>
<protein>
    <submittedName>
        <fullName evidence="4">GNAT family N-acetyltransferase</fullName>
    </submittedName>
</protein>
<dbReference type="InterPro" id="IPR050832">
    <property type="entry name" value="Bact_Acetyltransf"/>
</dbReference>
<dbReference type="PANTHER" id="PTHR43877:SF2">
    <property type="entry name" value="AMINOALKYLPHOSPHONATE N-ACETYLTRANSFERASE-RELATED"/>
    <property type="match status" value="1"/>
</dbReference>
<dbReference type="CDD" id="cd04301">
    <property type="entry name" value="NAT_SF"/>
    <property type="match status" value="1"/>
</dbReference>
<dbReference type="Proteomes" id="UP000280698">
    <property type="component" value="Unassembled WGS sequence"/>
</dbReference>
<gene>
    <name evidence="4" type="ORF">EFE23_12990</name>
</gene>
<dbReference type="InterPro" id="IPR016181">
    <property type="entry name" value="Acyl_CoA_acyltransferase"/>
</dbReference>
<reference evidence="4 5" key="1">
    <citation type="submission" date="2018-11" db="EMBL/GenBank/DDBJ databases">
        <title>Micromonospora sp. PPF5-17, a new actinomycetes isolated from a hot spring soil.</title>
        <authorList>
            <person name="Thawai C."/>
        </authorList>
    </citation>
    <scope>NUCLEOTIDE SEQUENCE [LARGE SCALE GENOMIC DNA]</scope>
    <source>
        <strain evidence="4 5">PPF5-17</strain>
    </source>
</reference>
<keyword evidence="2" id="KW-0012">Acyltransferase</keyword>
<dbReference type="InterPro" id="IPR000182">
    <property type="entry name" value="GNAT_dom"/>
</dbReference>
<sequence>MPNPGSRTVRTARATDVDALVDLVESAYRGERSRVGWTHEADLLDGQRADADMVAAAVTHPDGTVLVVEDDAGIVACCQLERRDDHAYFGMFAVSPTRQGGGLGRELLAAAERFALREWGAGELRMTVITQREDLIAWYLRRGYIRTGELTPFPYGDERFGLPRRPDLAFETLVRKLG</sequence>
<accession>A0ABX9WI71</accession>
<evidence type="ECO:0000256" key="1">
    <source>
        <dbReference type="ARBA" id="ARBA00022679"/>
    </source>
</evidence>
<dbReference type="PROSITE" id="PS51186">
    <property type="entry name" value="GNAT"/>
    <property type="match status" value="1"/>
</dbReference>
<dbReference type="EMBL" id="RJLN01000030">
    <property type="protein sequence ID" value="RNL98736.1"/>
    <property type="molecule type" value="Genomic_DNA"/>
</dbReference>
<evidence type="ECO:0000256" key="2">
    <source>
        <dbReference type="ARBA" id="ARBA00023315"/>
    </source>
</evidence>
<comment type="caution">
    <text evidence="4">The sequence shown here is derived from an EMBL/GenBank/DDBJ whole genome shotgun (WGS) entry which is preliminary data.</text>
</comment>
<dbReference type="Pfam" id="PF00583">
    <property type="entry name" value="Acetyltransf_1"/>
    <property type="match status" value="1"/>
</dbReference>
<dbReference type="SUPFAM" id="SSF55729">
    <property type="entry name" value="Acyl-CoA N-acyltransferases (Nat)"/>
    <property type="match status" value="1"/>
</dbReference>
<proteinExistence type="predicted"/>
<dbReference type="Gene3D" id="3.40.630.30">
    <property type="match status" value="1"/>
</dbReference>
<evidence type="ECO:0000313" key="4">
    <source>
        <dbReference type="EMBL" id="RNL98736.1"/>
    </source>
</evidence>
<dbReference type="RefSeq" id="WP_123241171.1">
    <property type="nucleotide sequence ID" value="NZ_JAAHBY010000030.1"/>
</dbReference>
<evidence type="ECO:0000313" key="5">
    <source>
        <dbReference type="Proteomes" id="UP000280698"/>
    </source>
</evidence>
<organism evidence="4 5">
    <name type="scientific">Micromonospora solifontis</name>
    <dbReference type="NCBI Taxonomy" id="2487138"/>
    <lineage>
        <taxon>Bacteria</taxon>
        <taxon>Bacillati</taxon>
        <taxon>Actinomycetota</taxon>
        <taxon>Actinomycetes</taxon>
        <taxon>Micromonosporales</taxon>
        <taxon>Micromonosporaceae</taxon>
        <taxon>Micromonospora</taxon>
    </lineage>
</organism>
<keyword evidence="5" id="KW-1185">Reference proteome</keyword>
<dbReference type="PANTHER" id="PTHR43877">
    <property type="entry name" value="AMINOALKYLPHOSPHONATE N-ACETYLTRANSFERASE-RELATED-RELATED"/>
    <property type="match status" value="1"/>
</dbReference>